<dbReference type="EMBL" id="BSDZ01000020">
    <property type="protein sequence ID" value="GLI64667.1"/>
    <property type="molecule type" value="Genomic_DNA"/>
</dbReference>
<proteinExistence type="predicted"/>
<protein>
    <submittedName>
        <fullName evidence="2">Uncharacterized protein</fullName>
    </submittedName>
</protein>
<feature type="compositionally biased region" description="Polar residues" evidence="1">
    <location>
        <begin position="42"/>
        <end position="55"/>
    </location>
</feature>
<feature type="region of interest" description="Disordered" evidence="1">
    <location>
        <begin position="19"/>
        <end position="106"/>
    </location>
</feature>
<reference evidence="2 3" key="1">
    <citation type="journal article" date="2023" name="IScience">
        <title>Expanded male sex-determining region conserved during the evolution of homothallism in the green alga Volvox.</title>
        <authorList>
            <person name="Yamamoto K."/>
            <person name="Matsuzaki R."/>
            <person name="Mahakham W."/>
            <person name="Heman W."/>
            <person name="Sekimoto H."/>
            <person name="Kawachi M."/>
            <person name="Minakuchi Y."/>
            <person name="Toyoda A."/>
            <person name="Nozaki H."/>
        </authorList>
    </citation>
    <scope>NUCLEOTIDE SEQUENCE [LARGE SCALE GENOMIC DNA]</scope>
    <source>
        <strain evidence="2 3">NIES-4468</strain>
    </source>
</reference>
<gene>
    <name evidence="2" type="ORF">VaNZ11_008017</name>
</gene>
<dbReference type="Proteomes" id="UP001165090">
    <property type="component" value="Unassembled WGS sequence"/>
</dbReference>
<feature type="non-terminal residue" evidence="2">
    <location>
        <position position="161"/>
    </location>
</feature>
<comment type="caution">
    <text evidence="2">The sequence shown here is derived from an EMBL/GenBank/DDBJ whole genome shotgun (WGS) entry which is preliminary data.</text>
</comment>
<evidence type="ECO:0000313" key="3">
    <source>
        <dbReference type="Proteomes" id="UP001165090"/>
    </source>
</evidence>
<feature type="compositionally biased region" description="Low complexity" evidence="1">
    <location>
        <begin position="91"/>
        <end position="106"/>
    </location>
</feature>
<organism evidence="2 3">
    <name type="scientific">Volvox africanus</name>
    <dbReference type="NCBI Taxonomy" id="51714"/>
    <lineage>
        <taxon>Eukaryota</taxon>
        <taxon>Viridiplantae</taxon>
        <taxon>Chlorophyta</taxon>
        <taxon>core chlorophytes</taxon>
        <taxon>Chlorophyceae</taxon>
        <taxon>CS clade</taxon>
        <taxon>Chlamydomonadales</taxon>
        <taxon>Volvocaceae</taxon>
        <taxon>Volvox</taxon>
    </lineage>
</organism>
<sequence>MILALVDWTFDPGDPGLFARITAPTPNGGNQSKSSLAFLERGTQQSAKAQSQPDQQPCPAAVPMLNFGGNPPAPLPGLGQRHSHQILETTAPSSDSDSDSFSAGASSSSICAFQDGACAGRGHNASKLFIHKSFVGQPLSSLTSSIFDEAAADAATAAGAR</sequence>
<evidence type="ECO:0000313" key="2">
    <source>
        <dbReference type="EMBL" id="GLI64667.1"/>
    </source>
</evidence>
<accession>A0ABQ5S441</accession>
<evidence type="ECO:0000256" key="1">
    <source>
        <dbReference type="SAM" id="MobiDB-lite"/>
    </source>
</evidence>
<name>A0ABQ5S441_9CHLO</name>
<keyword evidence="3" id="KW-1185">Reference proteome</keyword>
<feature type="compositionally biased region" description="Polar residues" evidence="1">
    <location>
        <begin position="24"/>
        <end position="35"/>
    </location>
</feature>